<keyword evidence="2" id="KW-0732">Signal</keyword>
<feature type="compositionally biased region" description="Polar residues" evidence="1">
    <location>
        <begin position="741"/>
        <end position="760"/>
    </location>
</feature>
<feature type="compositionally biased region" description="Polar residues" evidence="1">
    <location>
        <begin position="249"/>
        <end position="261"/>
    </location>
</feature>
<dbReference type="EMBL" id="ADAS02001058">
    <property type="protein sequence ID" value="OAV86509.1"/>
    <property type="molecule type" value="Genomic_DNA"/>
</dbReference>
<dbReference type="VEuPathDB" id="FungiDB:PTTG_29866"/>
<dbReference type="Proteomes" id="UP000005240">
    <property type="component" value="Unassembled WGS sequence"/>
</dbReference>
<reference evidence="3" key="1">
    <citation type="submission" date="2009-11" db="EMBL/GenBank/DDBJ databases">
        <authorList>
            <consortium name="The Broad Institute Genome Sequencing Platform"/>
            <person name="Ward D."/>
            <person name="Feldgarden M."/>
            <person name="Earl A."/>
            <person name="Young S.K."/>
            <person name="Zeng Q."/>
            <person name="Koehrsen M."/>
            <person name="Alvarado L."/>
            <person name="Berlin A."/>
            <person name="Bochicchio J."/>
            <person name="Borenstein D."/>
            <person name="Chapman S.B."/>
            <person name="Chen Z."/>
            <person name="Engels R."/>
            <person name="Freedman E."/>
            <person name="Gellesch M."/>
            <person name="Goldberg J."/>
            <person name="Griggs A."/>
            <person name="Gujja S."/>
            <person name="Heilman E."/>
            <person name="Heiman D."/>
            <person name="Hepburn T."/>
            <person name="Howarth C."/>
            <person name="Jen D."/>
            <person name="Larson L."/>
            <person name="Lewis B."/>
            <person name="Mehta T."/>
            <person name="Park D."/>
            <person name="Pearson M."/>
            <person name="Roberts A."/>
            <person name="Saif S."/>
            <person name="Shea T."/>
            <person name="Shenoy N."/>
            <person name="Sisk P."/>
            <person name="Stolte C."/>
            <person name="Sykes S."/>
            <person name="Thomson T."/>
            <person name="Walk T."/>
            <person name="White J."/>
            <person name="Yandava C."/>
            <person name="Izard J."/>
            <person name="Baranova O.V."/>
            <person name="Blanton J.M."/>
            <person name="Tanner A.C."/>
            <person name="Dewhirst F.E."/>
            <person name="Haas B."/>
            <person name="Nusbaum C."/>
            <person name="Birren B."/>
        </authorList>
    </citation>
    <scope>NUCLEOTIDE SEQUENCE [LARGE SCALE GENOMIC DNA]</scope>
    <source>
        <strain evidence="3">1-1 BBBD Race 1</strain>
    </source>
</reference>
<feature type="compositionally biased region" description="Low complexity" evidence="1">
    <location>
        <begin position="227"/>
        <end position="240"/>
    </location>
</feature>
<dbReference type="AlphaFoldDB" id="A0A180G253"/>
<dbReference type="EnsemblFungi" id="PTTG_29866-t43_1">
    <property type="protein sequence ID" value="PTTG_29866-t43_1-p1"/>
    <property type="gene ID" value="PTTG_29866"/>
</dbReference>
<reference evidence="4 5" key="3">
    <citation type="journal article" date="2017" name="G3 (Bethesda)">
        <title>Comparative analysis highlights variable genome content of wheat rusts and divergence of the mating loci.</title>
        <authorList>
            <person name="Cuomo C.A."/>
            <person name="Bakkeren G."/>
            <person name="Khalil H.B."/>
            <person name="Panwar V."/>
            <person name="Joly D."/>
            <person name="Linning R."/>
            <person name="Sakthikumar S."/>
            <person name="Song X."/>
            <person name="Adiconis X."/>
            <person name="Fan L."/>
            <person name="Goldberg J.M."/>
            <person name="Levin J.Z."/>
            <person name="Young S."/>
            <person name="Zeng Q."/>
            <person name="Anikster Y."/>
            <person name="Bruce M."/>
            <person name="Wang M."/>
            <person name="Yin C."/>
            <person name="McCallum B."/>
            <person name="Szabo L.J."/>
            <person name="Hulbert S."/>
            <person name="Chen X."/>
            <person name="Fellers J.P."/>
        </authorList>
    </citation>
    <scope>NUCLEOTIDE SEQUENCE</scope>
    <source>
        <strain evidence="4">isolate 1-1 / race 1 (BBBD)</strain>
        <strain evidence="5">Isolate 1-1 / race 1 (BBBD)</strain>
    </source>
</reference>
<feature type="compositionally biased region" description="Low complexity" evidence="1">
    <location>
        <begin position="722"/>
        <end position="740"/>
    </location>
</feature>
<protein>
    <submittedName>
        <fullName evidence="3 4">Uncharacterized protein</fullName>
    </submittedName>
</protein>
<feature type="compositionally biased region" description="Low complexity" evidence="1">
    <location>
        <begin position="429"/>
        <end position="442"/>
    </location>
</feature>
<accession>A0A180G253</accession>
<keyword evidence="5" id="KW-1185">Reference proteome</keyword>
<dbReference type="STRING" id="630390.A0A180G253"/>
<reference evidence="3" key="2">
    <citation type="submission" date="2016-05" db="EMBL/GenBank/DDBJ databases">
        <title>Comparative analysis highlights variable genome content of wheat rusts and divergence of the mating loci.</title>
        <authorList>
            <person name="Cuomo C.A."/>
            <person name="Bakkeren G."/>
            <person name="Szabo L."/>
            <person name="Khalil H."/>
            <person name="Joly D."/>
            <person name="Goldberg J."/>
            <person name="Young S."/>
            <person name="Zeng Q."/>
            <person name="Fellers J."/>
        </authorList>
    </citation>
    <scope>NUCLEOTIDE SEQUENCE [LARGE SCALE GENOMIC DNA]</scope>
    <source>
        <strain evidence="3">1-1 BBBD Race 1</strain>
    </source>
</reference>
<proteinExistence type="predicted"/>
<feature type="region of interest" description="Disordered" evidence="1">
    <location>
        <begin position="214"/>
        <end position="580"/>
    </location>
</feature>
<feature type="compositionally biased region" description="Low complexity" evidence="1">
    <location>
        <begin position="355"/>
        <end position="373"/>
    </location>
</feature>
<evidence type="ECO:0000313" key="3">
    <source>
        <dbReference type="EMBL" id="OAV86509.1"/>
    </source>
</evidence>
<feature type="compositionally biased region" description="Polar residues" evidence="1">
    <location>
        <begin position="290"/>
        <end position="312"/>
    </location>
</feature>
<dbReference type="OrthoDB" id="2507450at2759"/>
<feature type="compositionally biased region" description="Polar residues" evidence="1">
    <location>
        <begin position="374"/>
        <end position="386"/>
    </location>
</feature>
<evidence type="ECO:0000256" key="2">
    <source>
        <dbReference type="SAM" id="SignalP"/>
    </source>
</evidence>
<dbReference type="PANTHER" id="PTHR15623">
    <property type="entry name" value="SPERMATOGENESIS-ASSOCIATED SERINE-RICH PROTEIN 2-RELATED"/>
    <property type="match status" value="1"/>
</dbReference>
<gene>
    <name evidence="3" type="ORF">PTTG_29866</name>
</gene>
<evidence type="ECO:0000313" key="5">
    <source>
        <dbReference type="Proteomes" id="UP000005240"/>
    </source>
</evidence>
<reference evidence="4" key="4">
    <citation type="submission" date="2025-05" db="UniProtKB">
        <authorList>
            <consortium name="EnsemblFungi"/>
        </authorList>
    </citation>
    <scope>IDENTIFICATION</scope>
    <source>
        <strain evidence="4">isolate 1-1 / race 1 (BBBD)</strain>
    </source>
</reference>
<name>A0A180G253_PUCT1</name>
<dbReference type="PANTHER" id="PTHR15623:SF11">
    <property type="entry name" value="SPERMATOGENESIS-ASSOCIATED SERINE-RICH PROTEIN 2"/>
    <property type="match status" value="1"/>
</dbReference>
<feature type="chain" id="PRO_5008109489" evidence="2">
    <location>
        <begin position="17"/>
        <end position="805"/>
    </location>
</feature>
<sequence>MKAFFLLAICLQSLEAREVWSNDPSFPAHRLQRRRFSQESIPFHLFNIDGCPGQICGNLGHLYQAFRLEVHPQFTHATKSPCFPINPTGGGSITPLLALKPPCDQQDYADKVIDAALDKTNGITDQSVRDRLIQVAKLYRVVSKSRKKYQATHYPLQVGRYSLYCDKAPRHKELDGLVQKQDPTANGTIFFDPSKKDINDGTVLLGSQANTFPFGKVPKDFKPGNPPSGSAAGGSTQQSTDQTKPDVTADSSKPGDQQNAVASDGDQTDRTKTDSSGSGSTDPPKENSLDGGNQNSTLQNSQDPKNQNPNEVKTTEPDNEIGGSCGGDDENKEESTTSSTEDHQKQQSVDSNGNTDTKTPDPTVSTSTTATQTGQDQNNVNPDGPQTTGGSGGDDLSSLSSNSEKTDDNSGSGNKPDAIKTTTADPNLSSTSTQSASSTDPSNTGNQEQSVNPNVKTETNTGGPTVNSSTEGDGQNTVASTNDAKPNNITTTSTDPTSIGGSNTGDQQQQSTDSNGKTASTGCAGGEDDDDLKTESTESSQQNGKTDPLIDSNGSTTNSTDAKPTENSGSNGTPPTNAKIIASSPDLQAALDKVLAQKIDLSSLKKEECKDFRIEFGSGFKGRQATDLAYEPLQPIFPHPPALIMCDSLHNTCGVEQGSAQESLFKDCKTLSDGLGKVVKDGSKADLWNSVFHYTTTYATEKATGPGTGGKGDGQMHKPEGSTATTNSASTASTTTANANPQVQSMDPSNQKADSGNTDPNMNMNQNQSQNDQNMNQDMQNMNQDMQNMNQGMQNMNQGMQNMNQ</sequence>
<organism evidence="3">
    <name type="scientific">Puccinia triticina (isolate 1-1 / race 1 (BBBD))</name>
    <name type="common">Brown leaf rust fungus</name>
    <dbReference type="NCBI Taxonomy" id="630390"/>
    <lineage>
        <taxon>Eukaryota</taxon>
        <taxon>Fungi</taxon>
        <taxon>Dikarya</taxon>
        <taxon>Basidiomycota</taxon>
        <taxon>Pucciniomycotina</taxon>
        <taxon>Pucciniomycetes</taxon>
        <taxon>Pucciniales</taxon>
        <taxon>Pucciniaceae</taxon>
        <taxon>Puccinia</taxon>
    </lineage>
</organism>
<dbReference type="InterPro" id="IPR009816">
    <property type="entry name" value="SPATS2-like"/>
</dbReference>
<evidence type="ECO:0000256" key="1">
    <source>
        <dbReference type="SAM" id="MobiDB-lite"/>
    </source>
</evidence>
<feature type="compositionally biased region" description="Low complexity" evidence="1">
    <location>
        <begin position="761"/>
        <end position="777"/>
    </location>
</feature>
<evidence type="ECO:0000313" key="4">
    <source>
        <dbReference type="EnsemblFungi" id="PTTG_29866-t43_1-p1"/>
    </source>
</evidence>
<feature type="compositionally biased region" description="Polar residues" evidence="1">
    <location>
        <begin position="552"/>
        <end position="576"/>
    </location>
</feature>
<feature type="compositionally biased region" description="Polar residues" evidence="1">
    <location>
        <begin position="443"/>
        <end position="521"/>
    </location>
</feature>
<feature type="region of interest" description="Disordered" evidence="1">
    <location>
        <begin position="700"/>
        <end position="777"/>
    </location>
</feature>
<feature type="signal peptide" evidence="2">
    <location>
        <begin position="1"/>
        <end position="16"/>
    </location>
</feature>